<organism evidence="7 8">
    <name type="scientific">Phascolomyces articulosus</name>
    <dbReference type="NCBI Taxonomy" id="60185"/>
    <lineage>
        <taxon>Eukaryota</taxon>
        <taxon>Fungi</taxon>
        <taxon>Fungi incertae sedis</taxon>
        <taxon>Mucoromycota</taxon>
        <taxon>Mucoromycotina</taxon>
        <taxon>Mucoromycetes</taxon>
        <taxon>Mucorales</taxon>
        <taxon>Lichtheimiaceae</taxon>
        <taxon>Phascolomyces</taxon>
    </lineage>
</organism>
<protein>
    <submittedName>
        <fullName evidence="7">Velvet factor-domain-containing protein</fullName>
    </submittedName>
</protein>
<feature type="region of interest" description="Disordered" evidence="5">
    <location>
        <begin position="392"/>
        <end position="435"/>
    </location>
</feature>
<dbReference type="EMBL" id="JAIXMP010000019">
    <property type="protein sequence ID" value="KAI9257974.1"/>
    <property type="molecule type" value="Genomic_DNA"/>
</dbReference>
<dbReference type="Gene3D" id="2.60.40.3960">
    <property type="entry name" value="Velvet domain"/>
    <property type="match status" value="1"/>
</dbReference>
<evidence type="ECO:0000313" key="8">
    <source>
        <dbReference type="Proteomes" id="UP001209540"/>
    </source>
</evidence>
<dbReference type="PANTHER" id="PTHR33572:SF3">
    <property type="entry name" value="VELVET COMPLEX SUBUNIT B"/>
    <property type="match status" value="1"/>
</dbReference>
<feature type="compositionally biased region" description="Low complexity" evidence="5">
    <location>
        <begin position="399"/>
        <end position="415"/>
    </location>
</feature>
<dbReference type="GO" id="GO:0005634">
    <property type="term" value="C:nucleus"/>
    <property type="evidence" value="ECO:0007669"/>
    <property type="project" value="UniProtKB-SubCell"/>
</dbReference>
<proteinExistence type="predicted"/>
<dbReference type="InterPro" id="IPR021740">
    <property type="entry name" value="Velvet"/>
</dbReference>
<reference evidence="7" key="2">
    <citation type="submission" date="2023-02" db="EMBL/GenBank/DDBJ databases">
        <authorList>
            <consortium name="DOE Joint Genome Institute"/>
            <person name="Mondo S.J."/>
            <person name="Chang Y."/>
            <person name="Wang Y."/>
            <person name="Ahrendt S."/>
            <person name="Andreopoulos W."/>
            <person name="Barry K."/>
            <person name="Beard J."/>
            <person name="Benny G.L."/>
            <person name="Blankenship S."/>
            <person name="Bonito G."/>
            <person name="Cuomo C."/>
            <person name="Desiro A."/>
            <person name="Gervers K.A."/>
            <person name="Hundley H."/>
            <person name="Kuo A."/>
            <person name="LaButti K."/>
            <person name="Lang B.F."/>
            <person name="Lipzen A."/>
            <person name="O'Donnell K."/>
            <person name="Pangilinan J."/>
            <person name="Reynolds N."/>
            <person name="Sandor L."/>
            <person name="Smith M.W."/>
            <person name="Tsang A."/>
            <person name="Grigoriev I.V."/>
            <person name="Stajich J.E."/>
            <person name="Spatafora J.W."/>
        </authorList>
    </citation>
    <scope>NUCLEOTIDE SEQUENCE</scope>
    <source>
        <strain evidence="7">RSA 2281</strain>
    </source>
</reference>
<reference evidence="7" key="1">
    <citation type="journal article" date="2022" name="IScience">
        <title>Evolution of zygomycete secretomes and the origins of terrestrial fungal ecologies.</title>
        <authorList>
            <person name="Chang Y."/>
            <person name="Wang Y."/>
            <person name="Mondo S."/>
            <person name="Ahrendt S."/>
            <person name="Andreopoulos W."/>
            <person name="Barry K."/>
            <person name="Beard J."/>
            <person name="Benny G.L."/>
            <person name="Blankenship S."/>
            <person name="Bonito G."/>
            <person name="Cuomo C."/>
            <person name="Desiro A."/>
            <person name="Gervers K.A."/>
            <person name="Hundley H."/>
            <person name="Kuo A."/>
            <person name="LaButti K."/>
            <person name="Lang B.F."/>
            <person name="Lipzen A."/>
            <person name="O'Donnell K."/>
            <person name="Pangilinan J."/>
            <person name="Reynolds N."/>
            <person name="Sandor L."/>
            <person name="Smith M.E."/>
            <person name="Tsang A."/>
            <person name="Grigoriev I.V."/>
            <person name="Stajich J.E."/>
            <person name="Spatafora J.W."/>
        </authorList>
    </citation>
    <scope>NUCLEOTIDE SEQUENCE</scope>
    <source>
        <strain evidence="7">RSA 2281</strain>
    </source>
</reference>
<keyword evidence="2" id="KW-0805">Transcription regulation</keyword>
<evidence type="ECO:0000259" key="6">
    <source>
        <dbReference type="PROSITE" id="PS51821"/>
    </source>
</evidence>
<comment type="subcellular location">
    <subcellularLocation>
        <location evidence="1">Nucleus</location>
    </subcellularLocation>
</comment>
<feature type="compositionally biased region" description="Low complexity" evidence="5">
    <location>
        <begin position="322"/>
        <end position="343"/>
    </location>
</feature>
<dbReference type="PROSITE" id="PS51821">
    <property type="entry name" value="VELVET"/>
    <property type="match status" value="1"/>
</dbReference>
<comment type="caution">
    <text evidence="7">The sequence shown here is derived from an EMBL/GenBank/DDBJ whole genome shotgun (WGS) entry which is preliminary data.</text>
</comment>
<feature type="compositionally biased region" description="Low complexity" evidence="5">
    <location>
        <begin position="299"/>
        <end position="314"/>
    </location>
</feature>
<feature type="region of interest" description="Disordered" evidence="5">
    <location>
        <begin position="299"/>
        <end position="344"/>
    </location>
</feature>
<evidence type="ECO:0000256" key="2">
    <source>
        <dbReference type="ARBA" id="ARBA00023015"/>
    </source>
</evidence>
<evidence type="ECO:0000256" key="3">
    <source>
        <dbReference type="ARBA" id="ARBA00023163"/>
    </source>
</evidence>
<dbReference type="Pfam" id="PF11754">
    <property type="entry name" value="Velvet"/>
    <property type="match status" value="1"/>
</dbReference>
<dbReference type="PANTHER" id="PTHR33572">
    <property type="entry name" value="SPORE DEVELOPMENT REGULATOR VOSA"/>
    <property type="match status" value="1"/>
</dbReference>
<evidence type="ECO:0000256" key="4">
    <source>
        <dbReference type="ARBA" id="ARBA00023242"/>
    </source>
</evidence>
<evidence type="ECO:0000256" key="1">
    <source>
        <dbReference type="ARBA" id="ARBA00004123"/>
    </source>
</evidence>
<keyword evidence="3" id="KW-0804">Transcription</keyword>
<dbReference type="InterPro" id="IPR038491">
    <property type="entry name" value="Velvet_dom_sf"/>
</dbReference>
<accession>A0AAD5JWQ9</accession>
<sequence length="435" mass="47754">MNVPPPLGLSRPSRSNTRYELVVIQQPIHARCCGFGEKDRRLIDPPIILQLFTVAENGDMIKETNADSKLYVVHCDLYCENRKEIRSVVYLPSSVPPENKRKRIDDYNPPIEEKIISLRQPKSVRNLTGSLTANASHLLNENKEPGTYFVFHDLSVRTDGRFTLKFMFMDLAAGDPFTMSTSVTAEVFSNPFTVYTAKKFPGMTESTPLSRAFASQGVKIVTRKEPSYTRASEKYYKMPLAAATTATAATCSSTSIATPINISTTNATLTAPTTVSSTPIITTTSSPLAQTTTTISITTTTTDNNDINNNNENTDINEQENDNNNNDNSNSNENNDNNNDINNLHPIDKYKAALHLSIASITHPTNIEFCRPPPVSTLAFAAPAAEAHDHFHNPRHRVSSPPSLVSQPSTTSPSSTDEKSRSALAKFLSSASHDS</sequence>
<evidence type="ECO:0000256" key="5">
    <source>
        <dbReference type="SAM" id="MobiDB-lite"/>
    </source>
</evidence>
<keyword evidence="4" id="KW-0539">Nucleus</keyword>
<feature type="domain" description="Velvet" evidence="6">
    <location>
        <begin position="10"/>
        <end position="223"/>
    </location>
</feature>
<keyword evidence="8" id="KW-1185">Reference proteome</keyword>
<dbReference type="InterPro" id="IPR037525">
    <property type="entry name" value="Velvet_dom"/>
</dbReference>
<gene>
    <name evidence="7" type="ORF">BDA99DRAFT_514911</name>
</gene>
<name>A0AAD5JWQ9_9FUNG</name>
<dbReference type="AlphaFoldDB" id="A0AAD5JWQ9"/>
<dbReference type="Proteomes" id="UP001209540">
    <property type="component" value="Unassembled WGS sequence"/>
</dbReference>
<evidence type="ECO:0000313" key="7">
    <source>
        <dbReference type="EMBL" id="KAI9257974.1"/>
    </source>
</evidence>